<keyword evidence="2" id="KW-1185">Reference proteome</keyword>
<dbReference type="SUPFAM" id="SSF51445">
    <property type="entry name" value="(Trans)glycosidases"/>
    <property type="match status" value="1"/>
</dbReference>
<comment type="caution">
    <text evidence="1">The sequence shown here is derived from an EMBL/GenBank/DDBJ whole genome shotgun (WGS) entry which is preliminary data.</text>
</comment>
<evidence type="ECO:0000313" key="2">
    <source>
        <dbReference type="Proteomes" id="UP000596929"/>
    </source>
</evidence>
<dbReference type="InterPro" id="IPR017853">
    <property type="entry name" value="GH"/>
</dbReference>
<dbReference type="RefSeq" id="WP_186859274.1">
    <property type="nucleotide sequence ID" value="NZ_JACOOO010000004.1"/>
</dbReference>
<evidence type="ECO:0000313" key="1">
    <source>
        <dbReference type="EMBL" id="MBC5627915.1"/>
    </source>
</evidence>
<dbReference type="Pfam" id="PF22612">
    <property type="entry name" value="GH113"/>
    <property type="match status" value="1"/>
</dbReference>
<protein>
    <submittedName>
        <fullName evidence="1">1,4-beta-xylanase</fullName>
    </submittedName>
</protein>
<sequence>MSRFDIRSFNFITWNWKEDFVLDDVKKEIDYQVDVCGVNTITFSFAAIQEHCYSTEIDWNGEHMPKRDELILLIEYCKERMLKTIVKPMLNVRDGYWRAYIRFFDEDVPCEPKWKDWFKNYNEYLLSYARVCEENKVDMIIIGCELVGTDHREEEWRCLIKRVREVYKGLVTYNCDKYQEHNVKWWDALDYITSSGYYPLGTMGKELDRIEEVVNKYKLPFMFTEAGCPSVKSASRNPNDWTVSIYGIIDEEEQYKFYKELFEETSKRSFVKGFCLWDWPMKSPKFKENKLIRDYSIKFKRAEDMVIKYFKV</sequence>
<name>A0ABR7D945_9CLOT</name>
<dbReference type="Proteomes" id="UP000596929">
    <property type="component" value="Unassembled WGS sequence"/>
</dbReference>
<dbReference type="InterPro" id="IPR055151">
    <property type="entry name" value="GH113"/>
</dbReference>
<dbReference type="EMBL" id="JACOOO010000004">
    <property type="protein sequence ID" value="MBC5627915.1"/>
    <property type="molecule type" value="Genomic_DNA"/>
</dbReference>
<organism evidence="1 2">
    <name type="scientific">Clostridium hominis</name>
    <dbReference type="NCBI Taxonomy" id="2763036"/>
    <lineage>
        <taxon>Bacteria</taxon>
        <taxon>Bacillati</taxon>
        <taxon>Bacillota</taxon>
        <taxon>Clostridia</taxon>
        <taxon>Eubacteriales</taxon>
        <taxon>Clostridiaceae</taxon>
        <taxon>Clostridium</taxon>
    </lineage>
</organism>
<proteinExistence type="predicted"/>
<reference evidence="1 2" key="1">
    <citation type="submission" date="2020-08" db="EMBL/GenBank/DDBJ databases">
        <title>Genome public.</title>
        <authorList>
            <person name="Liu C."/>
            <person name="Sun Q."/>
        </authorList>
    </citation>
    <scope>NUCLEOTIDE SEQUENCE [LARGE SCALE GENOMIC DNA]</scope>
    <source>
        <strain evidence="1 2">NSJ-6</strain>
    </source>
</reference>
<gene>
    <name evidence="1" type="ORF">H8S20_03315</name>
</gene>
<accession>A0ABR7D945</accession>
<dbReference type="Gene3D" id="3.20.20.80">
    <property type="entry name" value="Glycosidases"/>
    <property type="match status" value="1"/>
</dbReference>